<sequence length="81" mass="9498">MRDPACVIGEHGEKRTFRNAVFICKPDFGIRRKEHFVYHGFVTAAVRNRVPRNRQRRIEHGGGELRIEDRKEARQRVVSIA</sequence>
<dbReference type="AlphaFoldDB" id="A0A645D754"/>
<organism evidence="1">
    <name type="scientific">bioreactor metagenome</name>
    <dbReference type="NCBI Taxonomy" id="1076179"/>
    <lineage>
        <taxon>unclassified sequences</taxon>
        <taxon>metagenomes</taxon>
        <taxon>ecological metagenomes</taxon>
    </lineage>
</organism>
<comment type="caution">
    <text evidence="1">The sequence shown here is derived from an EMBL/GenBank/DDBJ whole genome shotgun (WGS) entry which is preliminary data.</text>
</comment>
<protein>
    <submittedName>
        <fullName evidence="1">Uncharacterized protein</fullName>
    </submittedName>
</protein>
<dbReference type="EMBL" id="VSSQ01033446">
    <property type="protein sequence ID" value="MPM85035.1"/>
    <property type="molecule type" value="Genomic_DNA"/>
</dbReference>
<evidence type="ECO:0000313" key="1">
    <source>
        <dbReference type="EMBL" id="MPM85035.1"/>
    </source>
</evidence>
<reference evidence="1" key="1">
    <citation type="submission" date="2019-08" db="EMBL/GenBank/DDBJ databases">
        <authorList>
            <person name="Kucharzyk K."/>
            <person name="Murdoch R.W."/>
            <person name="Higgins S."/>
            <person name="Loffler F."/>
        </authorList>
    </citation>
    <scope>NUCLEOTIDE SEQUENCE</scope>
</reference>
<proteinExistence type="predicted"/>
<accession>A0A645D754</accession>
<gene>
    <name evidence="1" type="ORF">SDC9_132112</name>
</gene>
<name>A0A645D754_9ZZZZ</name>